<sequence>MPVEADGTVWEALLNACKIHGNKEMFGQITRCLPTIEGVSIGTYALLSNTYASSKRWEDANVVRDVMRTIGLKKRARCSWIEADATIQMYDILDKYVTDAMKYYALFL</sequence>
<gene>
    <name evidence="1" type="ORF">LOK49_LG09G00190</name>
</gene>
<reference evidence="1 2" key="1">
    <citation type="journal article" date="2022" name="Plant J.">
        <title>Chromosome-level genome of Camellia lanceoleosa provides a valuable resource for understanding genome evolution and self-incompatibility.</title>
        <authorList>
            <person name="Gong W."/>
            <person name="Xiao S."/>
            <person name="Wang L."/>
            <person name="Liao Z."/>
            <person name="Chang Y."/>
            <person name="Mo W."/>
            <person name="Hu G."/>
            <person name="Li W."/>
            <person name="Zhao G."/>
            <person name="Zhu H."/>
            <person name="Hu X."/>
            <person name="Ji K."/>
            <person name="Xiang X."/>
            <person name="Song Q."/>
            <person name="Yuan D."/>
            <person name="Jin S."/>
            <person name="Zhang L."/>
        </authorList>
    </citation>
    <scope>NUCLEOTIDE SEQUENCE [LARGE SCALE GENOMIC DNA]</scope>
    <source>
        <strain evidence="1">SQ_2022a</strain>
    </source>
</reference>
<comment type="caution">
    <text evidence="1">The sequence shown here is derived from an EMBL/GenBank/DDBJ whole genome shotgun (WGS) entry which is preliminary data.</text>
</comment>
<name>A0ACC0GMZ3_9ERIC</name>
<protein>
    <submittedName>
        <fullName evidence="1">Pentatricopeptide repeat-containing protein</fullName>
    </submittedName>
</protein>
<evidence type="ECO:0000313" key="1">
    <source>
        <dbReference type="EMBL" id="KAI8001446.1"/>
    </source>
</evidence>
<proteinExistence type="predicted"/>
<keyword evidence="2" id="KW-1185">Reference proteome</keyword>
<dbReference type="EMBL" id="CM045765">
    <property type="protein sequence ID" value="KAI8001446.1"/>
    <property type="molecule type" value="Genomic_DNA"/>
</dbReference>
<evidence type="ECO:0000313" key="2">
    <source>
        <dbReference type="Proteomes" id="UP001060215"/>
    </source>
</evidence>
<dbReference type="Proteomes" id="UP001060215">
    <property type="component" value="Chromosome 8"/>
</dbReference>
<organism evidence="1 2">
    <name type="scientific">Camellia lanceoleosa</name>
    <dbReference type="NCBI Taxonomy" id="1840588"/>
    <lineage>
        <taxon>Eukaryota</taxon>
        <taxon>Viridiplantae</taxon>
        <taxon>Streptophyta</taxon>
        <taxon>Embryophyta</taxon>
        <taxon>Tracheophyta</taxon>
        <taxon>Spermatophyta</taxon>
        <taxon>Magnoliopsida</taxon>
        <taxon>eudicotyledons</taxon>
        <taxon>Gunneridae</taxon>
        <taxon>Pentapetalae</taxon>
        <taxon>asterids</taxon>
        <taxon>Ericales</taxon>
        <taxon>Theaceae</taxon>
        <taxon>Camellia</taxon>
    </lineage>
</organism>
<accession>A0ACC0GMZ3</accession>